<organism evidence="1">
    <name type="scientific">marine sediment metagenome</name>
    <dbReference type="NCBI Taxonomy" id="412755"/>
    <lineage>
        <taxon>unclassified sequences</taxon>
        <taxon>metagenomes</taxon>
        <taxon>ecological metagenomes</taxon>
    </lineage>
</organism>
<dbReference type="EMBL" id="BARV01038715">
    <property type="protein sequence ID" value="GAI50255.1"/>
    <property type="molecule type" value="Genomic_DNA"/>
</dbReference>
<dbReference type="AlphaFoldDB" id="X1QGV3"/>
<protein>
    <submittedName>
        <fullName evidence="1">Uncharacterized protein</fullName>
    </submittedName>
</protein>
<evidence type="ECO:0000313" key="1">
    <source>
        <dbReference type="EMBL" id="GAI50255.1"/>
    </source>
</evidence>
<accession>X1QGV3</accession>
<feature type="non-terminal residue" evidence="1">
    <location>
        <position position="1"/>
    </location>
</feature>
<proteinExistence type="predicted"/>
<comment type="caution">
    <text evidence="1">The sequence shown here is derived from an EMBL/GenBank/DDBJ whole genome shotgun (WGS) entry which is preliminary data.</text>
</comment>
<gene>
    <name evidence="1" type="ORF">S06H3_59560</name>
</gene>
<sequence>LLAAKRLHLAELDTTIQGYHQGLSGQTELPVMLFFLKVVELKVFVRL</sequence>
<name>X1QGV3_9ZZZZ</name>
<reference evidence="1" key="1">
    <citation type="journal article" date="2014" name="Front. Microbiol.">
        <title>High frequency of phylogenetically diverse reductive dehalogenase-homologous genes in deep subseafloor sedimentary metagenomes.</title>
        <authorList>
            <person name="Kawai M."/>
            <person name="Futagami T."/>
            <person name="Toyoda A."/>
            <person name="Takaki Y."/>
            <person name="Nishi S."/>
            <person name="Hori S."/>
            <person name="Arai W."/>
            <person name="Tsubouchi T."/>
            <person name="Morono Y."/>
            <person name="Uchiyama I."/>
            <person name="Ito T."/>
            <person name="Fujiyama A."/>
            <person name="Inagaki F."/>
            <person name="Takami H."/>
        </authorList>
    </citation>
    <scope>NUCLEOTIDE SEQUENCE</scope>
    <source>
        <strain evidence="1">Expedition CK06-06</strain>
    </source>
</reference>